<comment type="caution">
    <text evidence="1">The sequence shown here is derived from an EMBL/GenBank/DDBJ whole genome shotgun (WGS) entry which is preliminary data.</text>
</comment>
<reference evidence="1" key="2">
    <citation type="journal article" date="2022" name="New Phytol.">
        <title>Evolutionary transition to the ectomycorrhizal habit in the genomes of a hyperdiverse lineage of mushroom-forming fungi.</title>
        <authorList>
            <person name="Looney B."/>
            <person name="Miyauchi S."/>
            <person name="Morin E."/>
            <person name="Drula E."/>
            <person name="Courty P.E."/>
            <person name="Kohler A."/>
            <person name="Kuo A."/>
            <person name="LaButti K."/>
            <person name="Pangilinan J."/>
            <person name="Lipzen A."/>
            <person name="Riley R."/>
            <person name="Andreopoulos W."/>
            <person name="He G."/>
            <person name="Johnson J."/>
            <person name="Nolan M."/>
            <person name="Tritt A."/>
            <person name="Barry K.W."/>
            <person name="Grigoriev I.V."/>
            <person name="Nagy L.G."/>
            <person name="Hibbett D."/>
            <person name="Henrissat B."/>
            <person name="Matheny P.B."/>
            <person name="Labbe J."/>
            <person name="Martin F.M."/>
        </authorList>
    </citation>
    <scope>NUCLEOTIDE SEQUENCE</scope>
    <source>
        <strain evidence="1">HHB10654</strain>
    </source>
</reference>
<proteinExistence type="predicted"/>
<reference evidence="1" key="1">
    <citation type="submission" date="2021-03" db="EMBL/GenBank/DDBJ databases">
        <authorList>
            <consortium name="DOE Joint Genome Institute"/>
            <person name="Ahrendt S."/>
            <person name="Looney B.P."/>
            <person name="Miyauchi S."/>
            <person name="Morin E."/>
            <person name="Drula E."/>
            <person name="Courty P.E."/>
            <person name="Chicoki N."/>
            <person name="Fauchery L."/>
            <person name="Kohler A."/>
            <person name="Kuo A."/>
            <person name="Labutti K."/>
            <person name="Pangilinan J."/>
            <person name="Lipzen A."/>
            <person name="Riley R."/>
            <person name="Andreopoulos W."/>
            <person name="He G."/>
            <person name="Johnson J."/>
            <person name="Barry K.W."/>
            <person name="Grigoriev I.V."/>
            <person name="Nagy L."/>
            <person name="Hibbett D."/>
            <person name="Henrissat B."/>
            <person name="Matheny P.B."/>
            <person name="Labbe J."/>
            <person name="Martin F."/>
        </authorList>
    </citation>
    <scope>NUCLEOTIDE SEQUENCE</scope>
    <source>
        <strain evidence="1">HHB10654</strain>
    </source>
</reference>
<organism evidence="1 2">
    <name type="scientific">Artomyces pyxidatus</name>
    <dbReference type="NCBI Taxonomy" id="48021"/>
    <lineage>
        <taxon>Eukaryota</taxon>
        <taxon>Fungi</taxon>
        <taxon>Dikarya</taxon>
        <taxon>Basidiomycota</taxon>
        <taxon>Agaricomycotina</taxon>
        <taxon>Agaricomycetes</taxon>
        <taxon>Russulales</taxon>
        <taxon>Auriscalpiaceae</taxon>
        <taxon>Artomyces</taxon>
    </lineage>
</organism>
<evidence type="ECO:0000313" key="2">
    <source>
        <dbReference type="Proteomes" id="UP000814140"/>
    </source>
</evidence>
<gene>
    <name evidence="1" type="ORF">BV25DRAFT_1825251</name>
</gene>
<evidence type="ECO:0000313" key="1">
    <source>
        <dbReference type="EMBL" id="KAI0062722.1"/>
    </source>
</evidence>
<dbReference type="EMBL" id="MU277206">
    <property type="protein sequence ID" value="KAI0062722.1"/>
    <property type="molecule type" value="Genomic_DNA"/>
</dbReference>
<keyword evidence="2" id="KW-1185">Reference proteome</keyword>
<dbReference type="Proteomes" id="UP000814140">
    <property type="component" value="Unassembled WGS sequence"/>
</dbReference>
<sequence length="95" mass="9767">MPARTQGSATCGPMGVSPVCTHPIVARPHCVGACIPWPSKASSLAPTQTPPLSVPESVRILDQGKASPIRDPAVLTADASLGEDEDHAAAEWLGM</sequence>
<protein>
    <submittedName>
        <fullName evidence="1">Uncharacterized protein</fullName>
    </submittedName>
</protein>
<accession>A0ACB8T2M9</accession>
<name>A0ACB8T2M9_9AGAM</name>